<sequence>MKKKTLVISIGVVVLILAVIGAILLQKQASEKKKITAAQNEVSTIEKAATKDGDLYKEVAVFFDENEDFLSKEIKPATIKETKEKLLKKQTEIEKVKSENGNKVKTEKAEAAIQALQKKVTLANEKLEIQTNTNELFSSKEAAIKGDNAKKELPITIDLTKEKITKVTNTIKENKDLKGKWKEAIDSLLKNATEQVEQVEKINKLLNESFDGNVPKTTVQQSEYDTLNQEIEKVKNQELKAGFTAKLILMKAMIDTQGQINALTQQQQAAEQEVNKALEKAKAEADKAVEQATGDDKMLLGYSDDQIEYARVWLTMIGVKPSELHINKIPAGSPIDMYDAGSVGYPTDVISLSGAAMADGSVIYSSNHNGTITVYPVPSHWQMSAENANDPEKIRALTQGILDQARVVSVDVGNPRDVLDLIRVQK</sequence>
<evidence type="ECO:0000313" key="3">
    <source>
        <dbReference type="EMBL" id="OEG13122.1"/>
    </source>
</evidence>
<dbReference type="EMBL" id="MIJY01000023">
    <property type="protein sequence ID" value="OEG13122.1"/>
    <property type="molecule type" value="Genomic_DNA"/>
</dbReference>
<dbReference type="RefSeq" id="WP_069663820.1">
    <property type="nucleotide sequence ID" value="NZ_JBHUJJ010000001.1"/>
</dbReference>
<keyword evidence="1" id="KW-0175">Coiled coil</keyword>
<keyword evidence="2" id="KW-0472">Membrane</keyword>
<accession>A0A1E5GKA6</accession>
<keyword evidence="2" id="KW-0812">Transmembrane</keyword>
<feature type="coiled-coil region" evidence="1">
    <location>
        <begin position="182"/>
        <end position="295"/>
    </location>
</feature>
<reference evidence="4" key="1">
    <citation type="submission" date="2016-09" db="EMBL/GenBank/DDBJ databases">
        <authorList>
            <person name="Gulvik C.A."/>
        </authorList>
    </citation>
    <scope>NUCLEOTIDE SEQUENCE [LARGE SCALE GENOMIC DNA]</scope>
    <source>
        <strain evidence="4">LMG 8895</strain>
    </source>
</reference>
<dbReference type="PATRIC" id="fig|332950.4.peg.2246"/>
<evidence type="ECO:0000256" key="2">
    <source>
        <dbReference type="SAM" id="Phobius"/>
    </source>
</evidence>
<evidence type="ECO:0000256" key="1">
    <source>
        <dbReference type="SAM" id="Coils"/>
    </source>
</evidence>
<feature type="transmembrane region" description="Helical" evidence="2">
    <location>
        <begin position="6"/>
        <end position="25"/>
    </location>
</feature>
<gene>
    <name evidence="3" type="ORF">BCR25_06425</name>
</gene>
<dbReference type="AlphaFoldDB" id="A0A1E5GKA6"/>
<comment type="caution">
    <text evidence="3">The sequence shown here is derived from an EMBL/GenBank/DDBJ whole genome shotgun (WGS) entry which is preliminary data.</text>
</comment>
<dbReference type="OrthoDB" id="2136654at2"/>
<keyword evidence="2" id="KW-1133">Transmembrane helix</keyword>
<evidence type="ECO:0000313" key="4">
    <source>
        <dbReference type="Proteomes" id="UP000095094"/>
    </source>
</evidence>
<dbReference type="Proteomes" id="UP000095094">
    <property type="component" value="Unassembled WGS sequence"/>
</dbReference>
<protein>
    <submittedName>
        <fullName evidence="3">Uncharacterized protein</fullName>
    </submittedName>
</protein>
<organism evidence="3 4">
    <name type="scientific">Enterococcus termitis</name>
    <dbReference type="NCBI Taxonomy" id="332950"/>
    <lineage>
        <taxon>Bacteria</taxon>
        <taxon>Bacillati</taxon>
        <taxon>Bacillota</taxon>
        <taxon>Bacilli</taxon>
        <taxon>Lactobacillales</taxon>
        <taxon>Enterococcaceae</taxon>
        <taxon>Enterococcus</taxon>
    </lineage>
</organism>
<keyword evidence="4" id="KW-1185">Reference proteome</keyword>
<feature type="coiled-coil region" evidence="1">
    <location>
        <begin position="79"/>
        <end position="133"/>
    </location>
</feature>
<name>A0A1E5GKA6_9ENTE</name>
<proteinExistence type="predicted"/>